<keyword evidence="3" id="KW-1185">Reference proteome</keyword>
<feature type="signal peptide" evidence="1">
    <location>
        <begin position="1"/>
        <end position="19"/>
    </location>
</feature>
<dbReference type="EMBL" id="AP026867">
    <property type="protein sequence ID" value="BDS09382.1"/>
    <property type="molecule type" value="Genomic_DNA"/>
</dbReference>
<dbReference type="KEGG" id="aup:AsAng_0000800"/>
<feature type="chain" id="PRO_5037433260" evidence="1">
    <location>
        <begin position="20"/>
        <end position="338"/>
    </location>
</feature>
<gene>
    <name evidence="2" type="ORF">AsAng_0000800</name>
</gene>
<protein>
    <submittedName>
        <fullName evidence="2">Uncharacterized protein</fullName>
    </submittedName>
</protein>
<organism evidence="2 3">
    <name type="scientific">Aureispira anguillae</name>
    <dbReference type="NCBI Taxonomy" id="2864201"/>
    <lineage>
        <taxon>Bacteria</taxon>
        <taxon>Pseudomonadati</taxon>
        <taxon>Bacteroidota</taxon>
        <taxon>Saprospiria</taxon>
        <taxon>Saprospirales</taxon>
        <taxon>Saprospiraceae</taxon>
        <taxon>Aureispira</taxon>
    </lineage>
</organism>
<dbReference type="RefSeq" id="WP_264790782.1">
    <property type="nucleotide sequence ID" value="NZ_AP026867.1"/>
</dbReference>
<dbReference type="Proteomes" id="UP001060919">
    <property type="component" value="Chromosome"/>
</dbReference>
<dbReference type="AlphaFoldDB" id="A0A915VJW2"/>
<evidence type="ECO:0000256" key="1">
    <source>
        <dbReference type="SAM" id="SignalP"/>
    </source>
</evidence>
<evidence type="ECO:0000313" key="2">
    <source>
        <dbReference type="EMBL" id="BDS09382.1"/>
    </source>
</evidence>
<accession>A0A915VJW2</accession>
<name>A0A915VJW2_9BACT</name>
<proteinExistence type="predicted"/>
<sequence length="338" mass="38895">MKSNLILFFCLLSIQWSLAQNISGRWEGYLDQSSGASSMDGYKDYWERGLWKKGTKTHDLQLTFKYNEKKKSYTGEYYINEAIKKAHFARFAIKASVFNQKVRYSTTSKIFETKNTLNLGFCYNQATLNWSEDGKYEYLEGKWRGWNDDKRSCAPAHIWVRRRKRNYSPPPKPPVVVAKKPVPPPSPVVKKEEPIEPLDKVDTVEILTVDSIAVDTVHPKPPVVPNFNNRKLIVKETIHVPKDSIWIHVWDSNREDGDIISLEFNGQLILKKYTLSLQKKGFRVALNKGENVLTLIAHNLGEIPPNTAAVEIEREEGKKLIVLESDMDSSELIKIIRE</sequence>
<evidence type="ECO:0000313" key="3">
    <source>
        <dbReference type="Proteomes" id="UP001060919"/>
    </source>
</evidence>
<keyword evidence="1" id="KW-0732">Signal</keyword>
<reference evidence="2" key="1">
    <citation type="submission" date="2022-09" db="EMBL/GenBank/DDBJ databases">
        <title>Aureispira anguillicida sp. nov., isolated from Leptocephalus of Japanese eel Anguilla japonica.</title>
        <authorList>
            <person name="Yuasa K."/>
            <person name="Mekata T."/>
            <person name="Ikunari K."/>
        </authorList>
    </citation>
    <scope>NUCLEOTIDE SEQUENCE</scope>
    <source>
        <strain evidence="2">EL160426</strain>
    </source>
</reference>